<evidence type="ECO:0000256" key="14">
    <source>
        <dbReference type="ARBA" id="ARBA00023172"/>
    </source>
</evidence>
<protein>
    <recommendedName>
        <fullName evidence="5">ATP-dependent DNA helicase II subunit 2</fullName>
        <ecNumber evidence="4">3.6.4.12</ecNumber>
    </recommendedName>
    <alternativeName>
        <fullName evidence="17">ATP-dependent DNA helicase II subunit Ku80</fullName>
    </alternativeName>
</protein>
<dbReference type="EC" id="3.6.4.12" evidence="4"/>
<feature type="domain" description="Ku" evidence="19">
    <location>
        <begin position="274"/>
        <end position="408"/>
    </location>
</feature>
<keyword evidence="6" id="KW-0158">Chromosome</keyword>
<evidence type="ECO:0000313" key="21">
    <source>
        <dbReference type="Proteomes" id="UP001220961"/>
    </source>
</evidence>
<dbReference type="GO" id="GO:0005524">
    <property type="term" value="F:ATP binding"/>
    <property type="evidence" value="ECO:0007669"/>
    <property type="project" value="UniProtKB-KW"/>
</dbReference>
<evidence type="ECO:0000256" key="8">
    <source>
        <dbReference type="ARBA" id="ARBA00022763"/>
    </source>
</evidence>
<evidence type="ECO:0000256" key="3">
    <source>
        <dbReference type="ARBA" id="ARBA00007726"/>
    </source>
</evidence>
<evidence type="ECO:0000256" key="5">
    <source>
        <dbReference type="ARBA" id="ARBA00021792"/>
    </source>
</evidence>
<dbReference type="GO" id="GO:0003678">
    <property type="term" value="F:DNA helicase activity"/>
    <property type="evidence" value="ECO:0007669"/>
    <property type="project" value="UniProtKB-EC"/>
</dbReference>
<reference evidence="20" key="1">
    <citation type="submission" date="2023-03" db="EMBL/GenBank/DDBJ databases">
        <title>Mating type loci evolution in Malassezia.</title>
        <authorList>
            <person name="Coelho M.A."/>
        </authorList>
    </citation>
    <scope>NUCLEOTIDE SEQUENCE</scope>
    <source>
        <strain evidence="20">CBS 10434</strain>
    </source>
</reference>
<evidence type="ECO:0000256" key="18">
    <source>
        <dbReference type="SAM" id="MobiDB-lite"/>
    </source>
</evidence>
<evidence type="ECO:0000256" key="6">
    <source>
        <dbReference type="ARBA" id="ARBA00022454"/>
    </source>
</evidence>
<dbReference type="SUPFAM" id="SSF101420">
    <property type="entry name" value="C-terminal domain of Ku80"/>
    <property type="match status" value="1"/>
</dbReference>
<dbReference type="Gene3D" id="3.40.50.410">
    <property type="entry name" value="von Willebrand factor, type A domain"/>
    <property type="match status" value="1"/>
</dbReference>
<dbReference type="GO" id="GO:0043564">
    <property type="term" value="C:Ku70:Ku80 complex"/>
    <property type="evidence" value="ECO:0007669"/>
    <property type="project" value="InterPro"/>
</dbReference>
<evidence type="ECO:0000256" key="12">
    <source>
        <dbReference type="ARBA" id="ARBA00022895"/>
    </source>
</evidence>
<keyword evidence="14" id="KW-0233">DNA recombination</keyword>
<dbReference type="AlphaFoldDB" id="A0AAF0E9B9"/>
<dbReference type="GO" id="GO:0003684">
    <property type="term" value="F:damaged DNA binding"/>
    <property type="evidence" value="ECO:0007669"/>
    <property type="project" value="InterPro"/>
</dbReference>
<dbReference type="InterPro" id="IPR036494">
    <property type="entry name" value="Ku_C_sf"/>
</dbReference>
<dbReference type="GO" id="GO:0000723">
    <property type="term" value="P:telomere maintenance"/>
    <property type="evidence" value="ECO:0007669"/>
    <property type="project" value="InterPro"/>
</dbReference>
<dbReference type="Gene3D" id="1.25.40.240">
    <property type="entry name" value="Ku, C-terminal domain"/>
    <property type="match status" value="1"/>
</dbReference>
<evidence type="ECO:0000256" key="15">
    <source>
        <dbReference type="ARBA" id="ARBA00023204"/>
    </source>
</evidence>
<dbReference type="InterPro" id="IPR036465">
    <property type="entry name" value="vWFA_dom_sf"/>
</dbReference>
<keyword evidence="16" id="KW-0539">Nucleus</keyword>
<dbReference type="GO" id="GO:0016787">
    <property type="term" value="F:hydrolase activity"/>
    <property type="evidence" value="ECO:0007669"/>
    <property type="project" value="UniProtKB-KW"/>
</dbReference>
<keyword evidence="12" id="KW-0779">Telomere</keyword>
<dbReference type="PANTHER" id="PTHR12604:SF4">
    <property type="entry name" value="X-RAY REPAIR CROSS-COMPLEMENTING PROTEIN 5"/>
    <property type="match status" value="1"/>
</dbReference>
<evidence type="ECO:0000313" key="20">
    <source>
        <dbReference type="EMBL" id="WFD19081.1"/>
    </source>
</evidence>
<feature type="region of interest" description="Disordered" evidence="18">
    <location>
        <begin position="226"/>
        <end position="245"/>
    </location>
</feature>
<keyword evidence="7" id="KW-0547">Nucleotide-binding</keyword>
<dbReference type="SUPFAM" id="SSF100939">
    <property type="entry name" value="SPOC domain-like"/>
    <property type="match status" value="1"/>
</dbReference>
<dbReference type="SUPFAM" id="SSF53300">
    <property type="entry name" value="vWA-like"/>
    <property type="match status" value="1"/>
</dbReference>
<evidence type="ECO:0000256" key="10">
    <source>
        <dbReference type="ARBA" id="ARBA00022806"/>
    </source>
</evidence>
<keyword evidence="13" id="KW-0238">DNA-binding</keyword>
<evidence type="ECO:0000256" key="16">
    <source>
        <dbReference type="ARBA" id="ARBA00023242"/>
    </source>
</evidence>
<dbReference type="GO" id="GO:0042162">
    <property type="term" value="F:telomeric DNA binding"/>
    <property type="evidence" value="ECO:0007669"/>
    <property type="project" value="InterPro"/>
</dbReference>
<dbReference type="EMBL" id="CP119909">
    <property type="protein sequence ID" value="WFD19081.1"/>
    <property type="molecule type" value="Genomic_DNA"/>
</dbReference>
<evidence type="ECO:0000256" key="7">
    <source>
        <dbReference type="ARBA" id="ARBA00022741"/>
    </source>
</evidence>
<evidence type="ECO:0000259" key="19">
    <source>
        <dbReference type="SMART" id="SM00559"/>
    </source>
</evidence>
<keyword evidence="10 20" id="KW-0347">Helicase</keyword>
<evidence type="ECO:0000256" key="9">
    <source>
        <dbReference type="ARBA" id="ARBA00022801"/>
    </source>
</evidence>
<dbReference type="GO" id="GO:0006310">
    <property type="term" value="P:DNA recombination"/>
    <property type="evidence" value="ECO:0007669"/>
    <property type="project" value="UniProtKB-KW"/>
</dbReference>
<dbReference type="InterPro" id="IPR016194">
    <property type="entry name" value="SPOC-like_C_dom_sf"/>
</dbReference>
<evidence type="ECO:0000256" key="11">
    <source>
        <dbReference type="ARBA" id="ARBA00022840"/>
    </source>
</evidence>
<accession>A0AAF0E9B9</accession>
<name>A0AAF0E9B9_9BASI</name>
<gene>
    <name evidence="20" type="primary">YKU80</name>
    <name evidence="20" type="ORF">MCAP1_001301</name>
</gene>
<keyword evidence="21" id="KW-1185">Reference proteome</keyword>
<dbReference type="Proteomes" id="UP001220961">
    <property type="component" value="Chromosome 2"/>
</dbReference>
<dbReference type="SMART" id="SM00559">
    <property type="entry name" value="Ku78"/>
    <property type="match status" value="1"/>
</dbReference>
<evidence type="ECO:0000256" key="4">
    <source>
        <dbReference type="ARBA" id="ARBA00012551"/>
    </source>
</evidence>
<keyword evidence="15" id="KW-0234">DNA repair</keyword>
<comment type="similarity">
    <text evidence="3">Belongs to the ku80 family.</text>
</comment>
<evidence type="ECO:0000256" key="2">
    <source>
        <dbReference type="ARBA" id="ARBA00004574"/>
    </source>
</evidence>
<dbReference type="GO" id="GO:0003690">
    <property type="term" value="F:double-stranded DNA binding"/>
    <property type="evidence" value="ECO:0007669"/>
    <property type="project" value="TreeGrafter"/>
</dbReference>
<organism evidence="20 21">
    <name type="scientific">Malassezia caprae</name>
    <dbReference type="NCBI Taxonomy" id="1381934"/>
    <lineage>
        <taxon>Eukaryota</taxon>
        <taxon>Fungi</taxon>
        <taxon>Dikarya</taxon>
        <taxon>Basidiomycota</taxon>
        <taxon>Ustilaginomycotina</taxon>
        <taxon>Malasseziomycetes</taxon>
        <taxon>Malasseziales</taxon>
        <taxon>Malasseziaceae</taxon>
        <taxon>Malassezia</taxon>
    </lineage>
</organism>
<dbReference type="InterPro" id="IPR006164">
    <property type="entry name" value="DNA_bd_Ku70/Ku80"/>
</dbReference>
<dbReference type="GO" id="GO:0000781">
    <property type="term" value="C:chromosome, telomeric region"/>
    <property type="evidence" value="ECO:0007669"/>
    <property type="project" value="UniProtKB-SubCell"/>
</dbReference>
<proteinExistence type="inferred from homology"/>
<keyword evidence="8" id="KW-0227">DNA damage</keyword>
<dbReference type="CDD" id="cd00873">
    <property type="entry name" value="KU80"/>
    <property type="match status" value="1"/>
</dbReference>
<dbReference type="InterPro" id="IPR024193">
    <property type="entry name" value="Ku80"/>
</dbReference>
<dbReference type="InterPro" id="IPR014893">
    <property type="entry name" value="Ku_PK_bind"/>
</dbReference>
<evidence type="ECO:0000256" key="13">
    <source>
        <dbReference type="ARBA" id="ARBA00023125"/>
    </source>
</evidence>
<dbReference type="Pfam" id="PF02735">
    <property type="entry name" value="Ku"/>
    <property type="match status" value="1"/>
</dbReference>
<sequence length="661" mass="72013">MASGASLGQRTLVSFVLDVSQPMGKPVAGGRSALAQCQAFVALRLLEMMLRGLATLKASLVVYDAGGAREAWPPARPTLETMHVLHALQPASTPGACDPLEALATALDHLLEKGHGEPSAAWTRIVYLVTRARSSMPADRADALCERLANSHTQLRVIGVDLGDAAFWRSWMARIPGALLATPDEAEAHALEPTVQLARSNPIHTTLSFGELDSAASIEIPVQLHKATAQQRPMAPRRMARGDGTTWERQLEAHRAFYRASDVARAGGDVSGLTPLPDDAAQARAYRLGKTLVPVPDTEALLDTRPAIEILHFVHAGTYRREYHLGETYYVLPNPRSPRAQIALSSLVQAAAVKGVYALARYVARAHAEPRLCVLAPLVEHEFDGFYMVRVPFRDDVHRWAFPPLDRVVTSAGHTVRTHPTIPTPTQQAQMDALVDEMDLMDMDDHGDEEGYAPAIHGTKQAIKHRYLHPTAPLPPLPPSLSAFLHPPPRAEARARPVRDACAALFNAQPPTRSAPPDAGGDSDATPTEDDAPTEHVSVRGGELRFAHAARDFEALVHTSEHVTDTCEGMSQLLLRWLDREPPLADLVRALHAYRSAARQLDESLTWNTFVRAFHAKARSRAPDVWHALRGRLDLGLITAREDASRRSTETPEAAAALVAP</sequence>
<evidence type="ECO:0000256" key="1">
    <source>
        <dbReference type="ARBA" id="ARBA00004123"/>
    </source>
</evidence>
<dbReference type="Pfam" id="PF08785">
    <property type="entry name" value="Ku_PK_bind"/>
    <property type="match status" value="1"/>
</dbReference>
<comment type="subcellular location">
    <subcellularLocation>
        <location evidence="2">Chromosome</location>
        <location evidence="2">Telomere</location>
    </subcellularLocation>
    <subcellularLocation>
        <location evidence="1">Nucleus</location>
    </subcellularLocation>
</comment>
<feature type="region of interest" description="Disordered" evidence="18">
    <location>
        <begin position="507"/>
        <end position="538"/>
    </location>
</feature>
<dbReference type="Gene3D" id="1.10.1600.10">
    <property type="match status" value="1"/>
</dbReference>
<keyword evidence="9" id="KW-0378">Hydrolase</keyword>
<dbReference type="Gene3D" id="2.40.290.10">
    <property type="match status" value="1"/>
</dbReference>
<evidence type="ECO:0000256" key="17">
    <source>
        <dbReference type="ARBA" id="ARBA00031847"/>
    </source>
</evidence>
<keyword evidence="11" id="KW-0067">ATP-binding</keyword>
<dbReference type="PANTHER" id="PTHR12604">
    <property type="entry name" value="KU AUTOANTIGEN DNA HELICASE"/>
    <property type="match status" value="1"/>
</dbReference>
<dbReference type="GO" id="GO:0006303">
    <property type="term" value="P:double-strand break repair via nonhomologous end joining"/>
    <property type="evidence" value="ECO:0007669"/>
    <property type="project" value="InterPro"/>
</dbReference>